<dbReference type="EMBL" id="CM000764">
    <property type="protein sequence ID" value="KXG28886.1"/>
    <property type="molecule type" value="Genomic_DNA"/>
</dbReference>
<name>A0A1B6PT96_SORBI</name>
<sequence>MARGSARRRRFRGWSSMRGNGALALVEGMELVIALSACCDCTARPTSANLFLTTAISMAGACERHGQCELGRQRWCSDRARAQAAATSIRVSAGHGGGRPAALALDASAARADEEAEARARPHRR</sequence>
<reference evidence="3" key="2">
    <citation type="journal article" date="2018" name="Plant J.">
        <title>The Sorghum bicolor reference genome: improved assembly, gene annotations, a transcriptome atlas, and signatures of genome organization.</title>
        <authorList>
            <person name="McCormick R.F."/>
            <person name="Truong S.K."/>
            <person name="Sreedasyam A."/>
            <person name="Jenkins J."/>
            <person name="Shu S."/>
            <person name="Sims D."/>
            <person name="Kennedy M."/>
            <person name="Amirebrahimi M."/>
            <person name="Weers B.D."/>
            <person name="McKinley B."/>
            <person name="Mattison A."/>
            <person name="Morishige D.T."/>
            <person name="Grimwood J."/>
            <person name="Schmutz J."/>
            <person name="Mullet J.E."/>
        </authorList>
    </citation>
    <scope>NUCLEOTIDE SEQUENCE [LARGE SCALE GENOMIC DNA]</scope>
    <source>
        <strain evidence="3">cv. BTx623</strain>
    </source>
</reference>
<dbReference type="AlphaFoldDB" id="A0A1B6PT96"/>
<dbReference type="InParanoid" id="A0A1B6PT96"/>
<dbReference type="Gramene" id="KXG28886">
    <property type="protein sequence ID" value="KXG28886"/>
    <property type="gene ID" value="SORBI_3005G179100"/>
</dbReference>
<proteinExistence type="predicted"/>
<accession>A0A1B6PT96</accession>
<organism evidence="2 3">
    <name type="scientific">Sorghum bicolor</name>
    <name type="common">Sorghum</name>
    <name type="synonym">Sorghum vulgare</name>
    <dbReference type="NCBI Taxonomy" id="4558"/>
    <lineage>
        <taxon>Eukaryota</taxon>
        <taxon>Viridiplantae</taxon>
        <taxon>Streptophyta</taxon>
        <taxon>Embryophyta</taxon>
        <taxon>Tracheophyta</taxon>
        <taxon>Spermatophyta</taxon>
        <taxon>Magnoliopsida</taxon>
        <taxon>Liliopsida</taxon>
        <taxon>Poales</taxon>
        <taxon>Poaceae</taxon>
        <taxon>PACMAD clade</taxon>
        <taxon>Panicoideae</taxon>
        <taxon>Andropogonodae</taxon>
        <taxon>Andropogoneae</taxon>
        <taxon>Sorghinae</taxon>
        <taxon>Sorghum</taxon>
    </lineage>
</organism>
<reference evidence="2 3" key="1">
    <citation type="journal article" date="2009" name="Nature">
        <title>The Sorghum bicolor genome and the diversification of grasses.</title>
        <authorList>
            <person name="Paterson A.H."/>
            <person name="Bowers J.E."/>
            <person name="Bruggmann R."/>
            <person name="Dubchak I."/>
            <person name="Grimwood J."/>
            <person name="Gundlach H."/>
            <person name="Haberer G."/>
            <person name="Hellsten U."/>
            <person name="Mitros T."/>
            <person name="Poliakov A."/>
            <person name="Schmutz J."/>
            <person name="Spannagl M."/>
            <person name="Tang H."/>
            <person name="Wang X."/>
            <person name="Wicker T."/>
            <person name="Bharti A.K."/>
            <person name="Chapman J."/>
            <person name="Feltus F.A."/>
            <person name="Gowik U."/>
            <person name="Grigoriev I.V."/>
            <person name="Lyons E."/>
            <person name="Maher C.A."/>
            <person name="Martis M."/>
            <person name="Narechania A."/>
            <person name="Otillar R.P."/>
            <person name="Penning B.W."/>
            <person name="Salamov A.A."/>
            <person name="Wang Y."/>
            <person name="Zhang L."/>
            <person name="Carpita N.C."/>
            <person name="Freeling M."/>
            <person name="Gingle A.R."/>
            <person name="Hash C.T."/>
            <person name="Keller B."/>
            <person name="Klein P."/>
            <person name="Kresovich S."/>
            <person name="McCann M.C."/>
            <person name="Ming R."/>
            <person name="Peterson D.G."/>
            <person name="Mehboob-ur-Rahman"/>
            <person name="Ware D."/>
            <person name="Westhoff P."/>
            <person name="Mayer K.F."/>
            <person name="Messing J."/>
            <person name="Rokhsar D.S."/>
        </authorList>
    </citation>
    <scope>NUCLEOTIDE SEQUENCE [LARGE SCALE GENOMIC DNA]</scope>
    <source>
        <strain evidence="3">cv. BTx623</strain>
    </source>
</reference>
<feature type="compositionally biased region" description="Basic and acidic residues" evidence="1">
    <location>
        <begin position="111"/>
        <end position="125"/>
    </location>
</feature>
<evidence type="ECO:0000256" key="1">
    <source>
        <dbReference type="SAM" id="MobiDB-lite"/>
    </source>
</evidence>
<feature type="region of interest" description="Disordered" evidence="1">
    <location>
        <begin position="104"/>
        <end position="125"/>
    </location>
</feature>
<evidence type="ECO:0000313" key="2">
    <source>
        <dbReference type="EMBL" id="KXG28886.1"/>
    </source>
</evidence>
<gene>
    <name evidence="2" type="ORF">SORBI_3005G179100</name>
</gene>
<evidence type="ECO:0000313" key="3">
    <source>
        <dbReference type="Proteomes" id="UP000000768"/>
    </source>
</evidence>
<keyword evidence="3" id="KW-1185">Reference proteome</keyword>
<dbReference type="Proteomes" id="UP000000768">
    <property type="component" value="Chromosome 5"/>
</dbReference>
<protein>
    <submittedName>
        <fullName evidence="2">Uncharacterized protein</fullName>
    </submittedName>
</protein>